<gene>
    <name evidence="1" type="ORF">LCGC14_0142180</name>
</gene>
<protein>
    <submittedName>
        <fullName evidence="1">Uncharacterized protein</fullName>
    </submittedName>
</protein>
<sequence>MRMRMIVTMRMMKEKSGKVGKFIDLTGKRFGRLIIIRVDGKDKHNNIQWLCICDCGNKITARAGSLKNCHTQSCGCWRKEESIKRFTQHGHARKNKVTRIFQIWQDMIQRCNNPNNKQWKDYGGRGITVCKRWRKFENFLKDMGEAPKGLQIDRINNDKGYYKSNCRWATKKEQMRNKRNNRLITCFGKTQCIAAWAEEVDIKPSTLFTRLRRKWTIEKALTTPVRTRKGKING</sequence>
<name>A0A0F9Y2S8_9ZZZZ</name>
<accession>A0A0F9Y2S8</accession>
<dbReference type="EMBL" id="LAZR01000049">
    <property type="protein sequence ID" value="KKN98973.1"/>
    <property type="molecule type" value="Genomic_DNA"/>
</dbReference>
<comment type="caution">
    <text evidence="1">The sequence shown here is derived from an EMBL/GenBank/DDBJ whole genome shotgun (WGS) entry which is preliminary data.</text>
</comment>
<proteinExistence type="predicted"/>
<dbReference type="AlphaFoldDB" id="A0A0F9Y2S8"/>
<organism evidence="1">
    <name type="scientific">marine sediment metagenome</name>
    <dbReference type="NCBI Taxonomy" id="412755"/>
    <lineage>
        <taxon>unclassified sequences</taxon>
        <taxon>metagenomes</taxon>
        <taxon>ecological metagenomes</taxon>
    </lineage>
</organism>
<reference evidence="1" key="1">
    <citation type="journal article" date="2015" name="Nature">
        <title>Complex archaea that bridge the gap between prokaryotes and eukaryotes.</title>
        <authorList>
            <person name="Spang A."/>
            <person name="Saw J.H."/>
            <person name="Jorgensen S.L."/>
            <person name="Zaremba-Niedzwiedzka K."/>
            <person name="Martijn J."/>
            <person name="Lind A.E."/>
            <person name="van Eijk R."/>
            <person name="Schleper C."/>
            <person name="Guy L."/>
            <person name="Ettema T.J."/>
        </authorList>
    </citation>
    <scope>NUCLEOTIDE SEQUENCE</scope>
</reference>
<evidence type="ECO:0000313" key="1">
    <source>
        <dbReference type="EMBL" id="KKN98973.1"/>
    </source>
</evidence>